<accession>A0A2P5FYN0</accession>
<gene>
    <name evidence="2" type="ORF">TorRG33x02_009640</name>
</gene>
<dbReference type="InParanoid" id="A0A2P5FYN0"/>
<keyword evidence="3" id="KW-1185">Reference proteome</keyword>
<protein>
    <submittedName>
        <fullName evidence="2">Uncharacterized protein</fullName>
    </submittedName>
</protein>
<name>A0A2P5FYN0_TREOI</name>
<comment type="caution">
    <text evidence="2">The sequence shown here is derived from an EMBL/GenBank/DDBJ whole genome shotgun (WGS) entry which is preliminary data.</text>
</comment>
<evidence type="ECO:0000313" key="2">
    <source>
        <dbReference type="EMBL" id="POO02903.1"/>
    </source>
</evidence>
<dbReference type="Proteomes" id="UP000237000">
    <property type="component" value="Unassembled WGS sequence"/>
</dbReference>
<dbReference type="OrthoDB" id="10317006at2759"/>
<proteinExistence type="predicted"/>
<evidence type="ECO:0000256" key="1">
    <source>
        <dbReference type="SAM" id="MobiDB-lite"/>
    </source>
</evidence>
<dbReference type="AlphaFoldDB" id="A0A2P5FYN0"/>
<reference evidence="3" key="1">
    <citation type="submission" date="2016-06" db="EMBL/GenBank/DDBJ databases">
        <title>Parallel loss of symbiosis genes in relatives of nitrogen-fixing non-legume Parasponia.</title>
        <authorList>
            <person name="Van Velzen R."/>
            <person name="Holmer R."/>
            <person name="Bu F."/>
            <person name="Rutten L."/>
            <person name="Van Zeijl A."/>
            <person name="Liu W."/>
            <person name="Santuari L."/>
            <person name="Cao Q."/>
            <person name="Sharma T."/>
            <person name="Shen D."/>
            <person name="Roswanjaya Y."/>
            <person name="Wardhani T."/>
            <person name="Kalhor M.S."/>
            <person name="Jansen J."/>
            <person name="Van den Hoogen J."/>
            <person name="Gungor B."/>
            <person name="Hartog M."/>
            <person name="Hontelez J."/>
            <person name="Verver J."/>
            <person name="Yang W.-C."/>
            <person name="Schijlen E."/>
            <person name="Repin R."/>
            <person name="Schilthuizen M."/>
            <person name="Schranz E."/>
            <person name="Heidstra R."/>
            <person name="Miyata K."/>
            <person name="Fedorova E."/>
            <person name="Kohlen W."/>
            <person name="Bisseling T."/>
            <person name="Smit S."/>
            <person name="Geurts R."/>
        </authorList>
    </citation>
    <scope>NUCLEOTIDE SEQUENCE [LARGE SCALE GENOMIC DNA]</scope>
    <source>
        <strain evidence="3">cv. RG33-2</strain>
    </source>
</reference>
<organism evidence="2 3">
    <name type="scientific">Trema orientale</name>
    <name type="common">Charcoal tree</name>
    <name type="synonym">Celtis orientalis</name>
    <dbReference type="NCBI Taxonomy" id="63057"/>
    <lineage>
        <taxon>Eukaryota</taxon>
        <taxon>Viridiplantae</taxon>
        <taxon>Streptophyta</taxon>
        <taxon>Embryophyta</taxon>
        <taxon>Tracheophyta</taxon>
        <taxon>Spermatophyta</taxon>
        <taxon>Magnoliopsida</taxon>
        <taxon>eudicotyledons</taxon>
        <taxon>Gunneridae</taxon>
        <taxon>Pentapetalae</taxon>
        <taxon>rosids</taxon>
        <taxon>fabids</taxon>
        <taxon>Rosales</taxon>
        <taxon>Cannabaceae</taxon>
        <taxon>Trema</taxon>
    </lineage>
</organism>
<evidence type="ECO:0000313" key="3">
    <source>
        <dbReference type="Proteomes" id="UP000237000"/>
    </source>
</evidence>
<sequence>MDMLVGKDQTARSHATGPKESQLHQPTEESNIEYEEVNPFDPTEHEVENENRKEDELGKSSCIASTSTFERNLKKKKTKGNDNETDELKNLRKGMNLMVVALKKPRKANVEIEQFIIQDSEKD</sequence>
<feature type="compositionally biased region" description="Basic and acidic residues" evidence="1">
    <location>
        <begin position="42"/>
        <end position="58"/>
    </location>
</feature>
<feature type="region of interest" description="Disordered" evidence="1">
    <location>
        <begin position="1"/>
        <end position="64"/>
    </location>
</feature>
<dbReference type="EMBL" id="JXTC01000003">
    <property type="protein sequence ID" value="POO02903.1"/>
    <property type="molecule type" value="Genomic_DNA"/>
</dbReference>